<gene>
    <name evidence="1" type="ORF">Voc01_054010</name>
</gene>
<accession>A0A8J3ZV29</accession>
<sequence length="158" mass="16909">MTSGFPVPLRSLAGRINARARWSLAAIADQLEAELEQGGELQHEECVAAEAPFTRAYERLAPARARVFRMAAVPDAAEVSVDDVAALLGLPVHAAWRELDALVDAFLIEEAEVPGHYRYRGLIRRIARRHAGLVDGPEAIAGALGRLAAAARPLVATG</sequence>
<comment type="caution">
    <text evidence="1">The sequence shown here is derived from an EMBL/GenBank/DDBJ whole genome shotgun (WGS) entry which is preliminary data.</text>
</comment>
<organism evidence="1 2">
    <name type="scientific">Virgisporangium ochraceum</name>
    <dbReference type="NCBI Taxonomy" id="65505"/>
    <lineage>
        <taxon>Bacteria</taxon>
        <taxon>Bacillati</taxon>
        <taxon>Actinomycetota</taxon>
        <taxon>Actinomycetes</taxon>
        <taxon>Micromonosporales</taxon>
        <taxon>Micromonosporaceae</taxon>
        <taxon>Virgisporangium</taxon>
    </lineage>
</organism>
<dbReference type="RefSeq" id="WP_203930380.1">
    <property type="nucleotide sequence ID" value="NZ_BOPH01000080.1"/>
</dbReference>
<dbReference type="EMBL" id="BOPH01000080">
    <property type="protein sequence ID" value="GIJ70484.1"/>
    <property type="molecule type" value="Genomic_DNA"/>
</dbReference>
<keyword evidence="2" id="KW-1185">Reference proteome</keyword>
<proteinExistence type="predicted"/>
<dbReference type="Proteomes" id="UP000635606">
    <property type="component" value="Unassembled WGS sequence"/>
</dbReference>
<evidence type="ECO:0000313" key="2">
    <source>
        <dbReference type="Proteomes" id="UP000635606"/>
    </source>
</evidence>
<reference evidence="1" key="1">
    <citation type="submission" date="2021-01" db="EMBL/GenBank/DDBJ databases">
        <title>Whole genome shotgun sequence of Virgisporangium ochraceum NBRC 16418.</title>
        <authorList>
            <person name="Komaki H."/>
            <person name="Tamura T."/>
        </authorList>
    </citation>
    <scope>NUCLEOTIDE SEQUENCE</scope>
    <source>
        <strain evidence="1">NBRC 16418</strain>
    </source>
</reference>
<dbReference type="AlphaFoldDB" id="A0A8J3ZV29"/>
<name>A0A8J3ZV29_9ACTN</name>
<protein>
    <submittedName>
        <fullName evidence="1">Uncharacterized protein</fullName>
    </submittedName>
</protein>
<evidence type="ECO:0000313" key="1">
    <source>
        <dbReference type="EMBL" id="GIJ70484.1"/>
    </source>
</evidence>